<keyword evidence="3 6" id="KW-0863">Zinc-finger</keyword>
<evidence type="ECO:0000259" key="8">
    <source>
        <dbReference type="PROSITE" id="PS50114"/>
    </source>
</evidence>
<feature type="region of interest" description="Disordered" evidence="7">
    <location>
        <begin position="1"/>
        <end position="81"/>
    </location>
</feature>
<keyword evidence="10" id="KW-1185">Reference proteome</keyword>
<comment type="subcellular location">
    <subcellularLocation>
        <location evidence="1">Nucleus</location>
    </subcellularLocation>
</comment>
<dbReference type="GO" id="GO:0000122">
    <property type="term" value="P:negative regulation of transcription by RNA polymerase II"/>
    <property type="evidence" value="ECO:0007669"/>
    <property type="project" value="TreeGrafter"/>
</dbReference>
<dbReference type="Proteomes" id="UP000094043">
    <property type="component" value="Chromosome 3"/>
</dbReference>
<feature type="compositionally biased region" description="Polar residues" evidence="7">
    <location>
        <begin position="171"/>
        <end position="192"/>
    </location>
</feature>
<dbReference type="PROSITE" id="PS00344">
    <property type="entry name" value="GATA_ZN_FINGER_1"/>
    <property type="match status" value="1"/>
</dbReference>
<protein>
    <recommendedName>
        <fullName evidence="8">GATA-type domain-containing protein</fullName>
    </recommendedName>
</protein>
<sequence length="881" mass="94777">MSGTMTPRVAPAETLGTERIGSGSHSRLTPGWRVGFGNSNERGVDEEPRAASGDIRRDIQEDIGGQLPMESDELESEADETPVTHLGAMAVPGLDEAAKKIGARNVQKTLVSANASPLPSPPPTTAAIVTGHPPAGTCPGDGRCNGAGGKAGCEGCPTYNNSIASGLISASVHSQSHRSTASEGIEKPSQSCAFAESGMNASKVLSRQTPDRDLRPSPVTTQPLTHPSSDKGTSSCLSPDSDIEVPSGPGPSGAAATPVGMSCRNCGTSTTPLWRRDEEGRPQCNACGLYHKLHGVPRPVAMKKTVIKRRKRVPAVGSNGNRSSNPDQPLAPQAVTALVPVTAPPPHVVPPLEGDKTYHSPPFNHRVPPSHSKHRINHPLGPEAYALAGRYAKPSGPSMNLSSVSPALSLGERKKPWWQEGRDREKEEKDSEAREREGLAAEALLTMAPANGGPSEKRAEKPPIVPGISASQSRLTPMDVDMPESEARGIKRKNIEEETRENRADPRHPSMSLGLHGMDRDRNRSKDKAFSHSPLTTGHSPNLSAPYPPSSQPPSRYAMYGPTTRDPLAGDSPYAFNAPRYSNLSMRRDHSPSITGAKSNTISPPRHRSPAPDSRERFFHASPGSGAVVGGPLPGFGHYPIVRRELQEHREQLKEGKRWLEAMLARTEKMLHQVENKMALAADAASASNGHPPTVGGSGERVSIPPTSSNASPSSTTVNIAKTNDDREYEERERQRQKEMQRLEHERDHDRVERERRERDRDRLGQDEPRGRTREQDEAGRNRDLLLASRRVSAVSPGPSSIPRTQASSRESQASSGSAHVQGEKSSSSNTASNEVASKRASASQWDGEPVMAGVPLPRREQQNGMGRTLGRGLWSFDVRS</sequence>
<dbReference type="FunFam" id="3.30.50.10:FF:000007">
    <property type="entry name" value="Nitrogen regulatory AreA, N-terminal"/>
    <property type="match status" value="1"/>
</dbReference>
<dbReference type="GeneID" id="91086677"/>
<evidence type="ECO:0000256" key="2">
    <source>
        <dbReference type="ARBA" id="ARBA00022723"/>
    </source>
</evidence>
<organism evidence="9 10">
    <name type="scientific">Cryptococcus depauperatus CBS 7841</name>
    <dbReference type="NCBI Taxonomy" id="1295531"/>
    <lineage>
        <taxon>Eukaryota</taxon>
        <taxon>Fungi</taxon>
        <taxon>Dikarya</taxon>
        <taxon>Basidiomycota</taxon>
        <taxon>Agaricomycotina</taxon>
        <taxon>Tremellomycetes</taxon>
        <taxon>Tremellales</taxon>
        <taxon>Cryptococcaceae</taxon>
        <taxon>Cryptococcus</taxon>
    </lineage>
</organism>
<reference evidence="9" key="3">
    <citation type="submission" date="2024-01" db="EMBL/GenBank/DDBJ databases">
        <authorList>
            <person name="Coelho M.A."/>
            <person name="David-Palma M."/>
            <person name="Shea T."/>
            <person name="Sun S."/>
            <person name="Cuomo C.A."/>
            <person name="Heitman J."/>
        </authorList>
    </citation>
    <scope>NUCLEOTIDE SEQUENCE</scope>
    <source>
        <strain evidence="9">CBS 7841</strain>
    </source>
</reference>
<name>A0AAJ8M167_9TREE</name>
<evidence type="ECO:0000313" key="9">
    <source>
        <dbReference type="EMBL" id="WVN87287.1"/>
    </source>
</evidence>
<feature type="compositionally biased region" description="Low complexity" evidence="7">
    <location>
        <begin position="703"/>
        <end position="717"/>
    </location>
</feature>
<feature type="compositionally biased region" description="Basic and acidic residues" evidence="7">
    <location>
        <begin position="723"/>
        <end position="784"/>
    </location>
</feature>
<evidence type="ECO:0000256" key="3">
    <source>
        <dbReference type="ARBA" id="ARBA00022771"/>
    </source>
</evidence>
<dbReference type="GO" id="GO:0008270">
    <property type="term" value="F:zinc ion binding"/>
    <property type="evidence" value="ECO:0007669"/>
    <property type="project" value="UniProtKB-KW"/>
</dbReference>
<feature type="compositionally biased region" description="Low complexity" evidence="7">
    <location>
        <begin position="807"/>
        <end position="819"/>
    </location>
</feature>
<feature type="compositionally biased region" description="Basic and acidic residues" evidence="7">
    <location>
        <begin position="517"/>
        <end position="530"/>
    </location>
</feature>
<dbReference type="SMART" id="SM00401">
    <property type="entry name" value="ZnF_GATA"/>
    <property type="match status" value="1"/>
</dbReference>
<feature type="compositionally biased region" description="Polar residues" evidence="7">
    <location>
        <begin position="592"/>
        <end position="603"/>
    </location>
</feature>
<dbReference type="EMBL" id="CP143786">
    <property type="protein sequence ID" value="WVN87287.1"/>
    <property type="molecule type" value="Genomic_DNA"/>
</dbReference>
<feature type="domain" description="GATA-type" evidence="8">
    <location>
        <begin position="257"/>
        <end position="310"/>
    </location>
</feature>
<dbReference type="AlphaFoldDB" id="A0AAJ8M167"/>
<feature type="region of interest" description="Disordered" evidence="7">
    <location>
        <begin position="415"/>
        <end position="617"/>
    </location>
</feature>
<feature type="compositionally biased region" description="Basic and acidic residues" evidence="7">
    <location>
        <begin position="415"/>
        <end position="439"/>
    </location>
</feature>
<evidence type="ECO:0000256" key="6">
    <source>
        <dbReference type="PROSITE-ProRule" id="PRU00094"/>
    </source>
</evidence>
<evidence type="ECO:0000256" key="4">
    <source>
        <dbReference type="ARBA" id="ARBA00022833"/>
    </source>
</evidence>
<gene>
    <name evidence="9" type="ORF">L203_102465</name>
</gene>
<dbReference type="GO" id="GO:0045944">
    <property type="term" value="P:positive regulation of transcription by RNA polymerase II"/>
    <property type="evidence" value="ECO:0007669"/>
    <property type="project" value="TreeGrafter"/>
</dbReference>
<dbReference type="PANTHER" id="PTHR10071">
    <property type="entry name" value="TRANSCRIPTION FACTOR GATA FAMILY MEMBER"/>
    <property type="match status" value="1"/>
</dbReference>
<feature type="compositionally biased region" description="Acidic residues" evidence="7">
    <location>
        <begin position="70"/>
        <end position="80"/>
    </location>
</feature>
<keyword evidence="5" id="KW-0539">Nucleus</keyword>
<reference evidence="9" key="1">
    <citation type="submission" date="2016-06" db="EMBL/GenBank/DDBJ databases">
        <authorList>
            <person name="Cuomo C."/>
            <person name="Litvintseva A."/>
            <person name="Heitman J."/>
            <person name="Chen Y."/>
            <person name="Sun S."/>
            <person name="Springer D."/>
            <person name="Dromer F."/>
            <person name="Young S."/>
            <person name="Zeng Q."/>
            <person name="Chapman S."/>
            <person name="Gujja S."/>
            <person name="Saif S."/>
            <person name="Birren B."/>
        </authorList>
    </citation>
    <scope>NUCLEOTIDE SEQUENCE</scope>
    <source>
        <strain evidence="9">CBS 7841</strain>
    </source>
</reference>
<feature type="region of interest" description="Disordered" evidence="7">
    <location>
        <begin position="356"/>
        <end position="375"/>
    </location>
</feature>
<dbReference type="GO" id="GO:0000978">
    <property type="term" value="F:RNA polymerase II cis-regulatory region sequence-specific DNA binding"/>
    <property type="evidence" value="ECO:0007669"/>
    <property type="project" value="TreeGrafter"/>
</dbReference>
<dbReference type="InterPro" id="IPR039355">
    <property type="entry name" value="Transcription_factor_GATA"/>
</dbReference>
<reference evidence="9" key="2">
    <citation type="journal article" date="2022" name="Elife">
        <title>Obligate sexual reproduction of a homothallic fungus closely related to the Cryptococcus pathogenic species complex.</title>
        <authorList>
            <person name="Passer A.R."/>
            <person name="Clancey S.A."/>
            <person name="Shea T."/>
            <person name="David-Palma M."/>
            <person name="Averette A.F."/>
            <person name="Boekhout T."/>
            <person name="Porcel B.M."/>
            <person name="Nowrousian M."/>
            <person name="Cuomo C.A."/>
            <person name="Sun S."/>
            <person name="Heitman J."/>
            <person name="Coelho M.A."/>
        </authorList>
    </citation>
    <scope>NUCLEOTIDE SEQUENCE</scope>
    <source>
        <strain evidence="9">CBS 7841</strain>
    </source>
</reference>
<feature type="compositionally biased region" description="Polar residues" evidence="7">
    <location>
        <begin position="199"/>
        <end position="208"/>
    </location>
</feature>
<feature type="region of interest" description="Disordered" evidence="7">
    <location>
        <begin position="170"/>
        <end position="264"/>
    </location>
</feature>
<dbReference type="GO" id="GO:0005634">
    <property type="term" value="C:nucleus"/>
    <property type="evidence" value="ECO:0007669"/>
    <property type="project" value="UniProtKB-SubCell"/>
</dbReference>
<evidence type="ECO:0000313" key="10">
    <source>
        <dbReference type="Proteomes" id="UP000094043"/>
    </source>
</evidence>
<feature type="compositionally biased region" description="Basic and acidic residues" evidence="7">
    <location>
        <begin position="485"/>
        <end position="508"/>
    </location>
</feature>
<dbReference type="Pfam" id="PF00320">
    <property type="entry name" value="GATA"/>
    <property type="match status" value="1"/>
</dbReference>
<dbReference type="InterPro" id="IPR000679">
    <property type="entry name" value="Znf_GATA"/>
</dbReference>
<dbReference type="KEGG" id="cdep:91086677"/>
<dbReference type="PROSITE" id="PS50114">
    <property type="entry name" value="GATA_ZN_FINGER_2"/>
    <property type="match status" value="1"/>
</dbReference>
<feature type="compositionally biased region" description="Polar residues" evidence="7">
    <location>
        <begin position="533"/>
        <end position="543"/>
    </location>
</feature>
<dbReference type="InterPro" id="IPR013088">
    <property type="entry name" value="Znf_NHR/GATA"/>
</dbReference>
<dbReference type="GO" id="GO:0000981">
    <property type="term" value="F:DNA-binding transcription factor activity, RNA polymerase II-specific"/>
    <property type="evidence" value="ECO:0007669"/>
    <property type="project" value="TreeGrafter"/>
</dbReference>
<proteinExistence type="predicted"/>
<keyword evidence="2" id="KW-0479">Metal-binding</keyword>
<dbReference type="PRINTS" id="PR00619">
    <property type="entry name" value="GATAZNFINGER"/>
</dbReference>
<dbReference type="CDD" id="cd00202">
    <property type="entry name" value="ZnF_GATA"/>
    <property type="match status" value="1"/>
</dbReference>
<accession>A0AAJ8M167</accession>
<feature type="compositionally biased region" description="Polar residues" evidence="7">
    <location>
        <begin position="218"/>
        <end position="238"/>
    </location>
</feature>
<dbReference type="RefSeq" id="XP_066067987.1">
    <property type="nucleotide sequence ID" value="XM_066211890.1"/>
</dbReference>
<evidence type="ECO:0000256" key="5">
    <source>
        <dbReference type="ARBA" id="ARBA00023242"/>
    </source>
</evidence>
<keyword evidence="4" id="KW-0862">Zinc</keyword>
<evidence type="ECO:0000256" key="7">
    <source>
        <dbReference type="SAM" id="MobiDB-lite"/>
    </source>
</evidence>
<feature type="compositionally biased region" description="Basic and acidic residues" evidence="7">
    <location>
        <begin position="42"/>
        <end position="60"/>
    </location>
</feature>
<dbReference type="SUPFAM" id="SSF57716">
    <property type="entry name" value="Glucocorticoid receptor-like (DNA-binding domain)"/>
    <property type="match status" value="1"/>
</dbReference>
<feature type="compositionally biased region" description="Polar residues" evidence="7">
    <location>
        <begin position="824"/>
        <end position="845"/>
    </location>
</feature>
<evidence type="ECO:0000256" key="1">
    <source>
        <dbReference type="ARBA" id="ARBA00004123"/>
    </source>
</evidence>
<dbReference type="PANTHER" id="PTHR10071:SF281">
    <property type="entry name" value="BOX A-BINDING FACTOR-RELATED"/>
    <property type="match status" value="1"/>
</dbReference>
<feature type="region of interest" description="Disordered" evidence="7">
    <location>
        <begin position="682"/>
        <end position="881"/>
    </location>
</feature>
<dbReference type="Gene3D" id="3.30.50.10">
    <property type="entry name" value="Erythroid Transcription Factor GATA-1, subunit A"/>
    <property type="match status" value="1"/>
</dbReference>